<evidence type="ECO:0000256" key="15">
    <source>
        <dbReference type="ARBA" id="ARBA00039658"/>
    </source>
</evidence>
<dbReference type="PANTHER" id="PTHR37984">
    <property type="entry name" value="PROTEIN CBG26694"/>
    <property type="match status" value="1"/>
</dbReference>
<dbReference type="EMBL" id="JAMKFB020000231">
    <property type="protein sequence ID" value="KAL0151708.1"/>
    <property type="molecule type" value="Genomic_DNA"/>
</dbReference>
<name>A0ABD0MRB8_CIRMR</name>
<dbReference type="SUPFAM" id="SSF56672">
    <property type="entry name" value="DNA/RNA polymerases"/>
    <property type="match status" value="1"/>
</dbReference>
<protein>
    <recommendedName>
        <fullName evidence="15">Gypsy retrotransposon integrase-like protein 1</fullName>
        <ecNumber evidence="3">3.1.26.4</ecNumber>
    </recommendedName>
</protein>
<comment type="similarity">
    <text evidence="2">Belongs to the beta type-B retroviral polymerase family. HERV class-II K(HML-2) pol subfamily.</text>
</comment>
<dbReference type="GO" id="GO:0005634">
    <property type="term" value="C:nucleus"/>
    <property type="evidence" value="ECO:0007669"/>
    <property type="project" value="UniProtKB-SubCell"/>
</dbReference>
<dbReference type="GO" id="GO:0008270">
    <property type="term" value="F:zinc ion binding"/>
    <property type="evidence" value="ECO:0007669"/>
    <property type="project" value="UniProtKB-KW"/>
</dbReference>
<evidence type="ECO:0000256" key="3">
    <source>
        <dbReference type="ARBA" id="ARBA00012180"/>
    </source>
</evidence>
<dbReference type="PROSITE" id="PS50994">
    <property type="entry name" value="INTEGRASE"/>
    <property type="match status" value="1"/>
</dbReference>
<evidence type="ECO:0000256" key="8">
    <source>
        <dbReference type="ARBA" id="ARBA00022842"/>
    </source>
</evidence>
<keyword evidence="8" id="KW-0460">Magnesium</keyword>
<evidence type="ECO:0000256" key="13">
    <source>
        <dbReference type="ARBA" id="ARBA00023172"/>
    </source>
</evidence>
<dbReference type="InterPro" id="IPR001584">
    <property type="entry name" value="Integrase_cat-core"/>
</dbReference>
<dbReference type="Pfam" id="PF00078">
    <property type="entry name" value="RVT_1"/>
    <property type="match status" value="1"/>
</dbReference>
<dbReference type="EC" id="3.1.26.4" evidence="3"/>
<dbReference type="SUPFAM" id="SSF57756">
    <property type="entry name" value="Retrovirus zinc finger-like domains"/>
    <property type="match status" value="1"/>
</dbReference>
<keyword evidence="14" id="KW-0511">Multifunctional enzyme</keyword>
<dbReference type="InterPro" id="IPR000953">
    <property type="entry name" value="Chromo/chromo_shadow_dom"/>
</dbReference>
<dbReference type="PROSITE" id="PS50013">
    <property type="entry name" value="CHROMO_2"/>
    <property type="match status" value="1"/>
</dbReference>
<dbReference type="InterPro" id="IPR000477">
    <property type="entry name" value="RT_dom"/>
</dbReference>
<evidence type="ECO:0000256" key="5">
    <source>
        <dbReference type="ARBA" id="ARBA00022723"/>
    </source>
</evidence>
<evidence type="ECO:0000313" key="22">
    <source>
        <dbReference type="Proteomes" id="UP001529510"/>
    </source>
</evidence>
<dbReference type="InterPro" id="IPR001878">
    <property type="entry name" value="Znf_CCHC"/>
</dbReference>
<keyword evidence="9" id="KW-0229">DNA integration</keyword>
<dbReference type="AlphaFoldDB" id="A0ABD0MRB8"/>
<dbReference type="InterPro" id="IPR012337">
    <property type="entry name" value="RNaseH-like_sf"/>
</dbReference>
<dbReference type="InterPro" id="IPR043128">
    <property type="entry name" value="Rev_trsase/Diguanyl_cyclase"/>
</dbReference>
<proteinExistence type="inferred from homology"/>
<feature type="compositionally biased region" description="Basic residues" evidence="17">
    <location>
        <begin position="1163"/>
        <end position="1172"/>
    </location>
</feature>
<dbReference type="InterPro" id="IPR041577">
    <property type="entry name" value="RT_RNaseH_2"/>
</dbReference>
<evidence type="ECO:0000256" key="17">
    <source>
        <dbReference type="SAM" id="MobiDB-lite"/>
    </source>
</evidence>
<accession>A0ABD0MRB8</accession>
<dbReference type="Gene3D" id="1.10.340.70">
    <property type="match status" value="1"/>
</dbReference>
<evidence type="ECO:0000256" key="4">
    <source>
        <dbReference type="ARBA" id="ARBA00022670"/>
    </source>
</evidence>
<feature type="non-terminal residue" evidence="21">
    <location>
        <position position="1181"/>
    </location>
</feature>
<dbReference type="GO" id="GO:0015074">
    <property type="term" value="P:DNA integration"/>
    <property type="evidence" value="ECO:0007669"/>
    <property type="project" value="UniProtKB-KW"/>
</dbReference>
<dbReference type="InterPro" id="IPR050951">
    <property type="entry name" value="Retrovirus_Pol_polyprotein"/>
</dbReference>
<reference evidence="21 22" key="1">
    <citation type="submission" date="2024-05" db="EMBL/GenBank/DDBJ databases">
        <title>Genome sequencing and assembly of Indian major carp, Cirrhinus mrigala (Hamilton, 1822).</title>
        <authorList>
            <person name="Mohindra V."/>
            <person name="Chowdhury L.M."/>
            <person name="Lal K."/>
            <person name="Jena J.K."/>
        </authorList>
    </citation>
    <scope>NUCLEOTIDE SEQUENCE [LARGE SCALE GENOMIC DNA]</scope>
    <source>
        <strain evidence="21">CM1030</strain>
        <tissue evidence="21">Blood</tissue>
    </source>
</reference>
<keyword evidence="12" id="KW-0238">DNA-binding</keyword>
<dbReference type="GO" id="GO:0004190">
    <property type="term" value="F:aspartic-type endopeptidase activity"/>
    <property type="evidence" value="ECO:0007669"/>
    <property type="project" value="UniProtKB-KW"/>
</dbReference>
<evidence type="ECO:0000256" key="9">
    <source>
        <dbReference type="ARBA" id="ARBA00022908"/>
    </source>
</evidence>
<dbReference type="Pfam" id="PF00385">
    <property type="entry name" value="Chromo"/>
    <property type="match status" value="1"/>
</dbReference>
<keyword evidence="11" id="KW-0239">DNA-directed DNA polymerase</keyword>
<dbReference type="FunFam" id="1.10.340.70:FF:000001">
    <property type="entry name" value="Retrovirus-related Pol polyprotein from transposon gypsy-like Protein"/>
    <property type="match status" value="1"/>
</dbReference>
<dbReference type="Gene3D" id="2.40.50.40">
    <property type="match status" value="1"/>
</dbReference>
<dbReference type="InterPro" id="IPR023780">
    <property type="entry name" value="Chromo_domain"/>
</dbReference>
<evidence type="ECO:0000259" key="19">
    <source>
        <dbReference type="PROSITE" id="PS50158"/>
    </source>
</evidence>
<keyword evidence="4" id="KW-0645">Protease</keyword>
<dbReference type="Pfam" id="PF17919">
    <property type="entry name" value="RT_RNaseH_2"/>
    <property type="match status" value="1"/>
</dbReference>
<feature type="region of interest" description="Disordered" evidence="17">
    <location>
        <begin position="1147"/>
        <end position="1181"/>
    </location>
</feature>
<dbReference type="SUPFAM" id="SSF53098">
    <property type="entry name" value="Ribonuclease H-like"/>
    <property type="match status" value="1"/>
</dbReference>
<evidence type="ECO:0000256" key="7">
    <source>
        <dbReference type="ARBA" id="ARBA00022801"/>
    </source>
</evidence>
<dbReference type="GO" id="GO:0004523">
    <property type="term" value="F:RNA-DNA hybrid ribonuclease activity"/>
    <property type="evidence" value="ECO:0007669"/>
    <property type="project" value="UniProtKB-EC"/>
</dbReference>
<dbReference type="GO" id="GO:0006508">
    <property type="term" value="P:proteolysis"/>
    <property type="evidence" value="ECO:0007669"/>
    <property type="project" value="UniProtKB-KW"/>
</dbReference>
<keyword evidence="10" id="KW-0695">RNA-directed DNA polymerase</keyword>
<evidence type="ECO:0000259" key="18">
    <source>
        <dbReference type="PROSITE" id="PS50013"/>
    </source>
</evidence>
<feature type="domain" description="Integrase catalytic" evidence="20">
    <location>
        <begin position="809"/>
        <end position="927"/>
    </location>
</feature>
<dbReference type="InterPro" id="IPR036397">
    <property type="entry name" value="RNaseH_sf"/>
</dbReference>
<dbReference type="GO" id="GO:0003964">
    <property type="term" value="F:RNA-directed DNA polymerase activity"/>
    <property type="evidence" value="ECO:0007669"/>
    <property type="project" value="UniProtKB-KW"/>
</dbReference>
<dbReference type="InterPro" id="IPR041588">
    <property type="entry name" value="Integrase_H2C2"/>
</dbReference>
<evidence type="ECO:0000256" key="2">
    <source>
        <dbReference type="ARBA" id="ARBA00010879"/>
    </source>
</evidence>
<dbReference type="InterPro" id="IPR036875">
    <property type="entry name" value="Znf_CCHC_sf"/>
</dbReference>
<dbReference type="PANTHER" id="PTHR37984:SF5">
    <property type="entry name" value="PROTEIN NYNRIN-LIKE"/>
    <property type="match status" value="1"/>
</dbReference>
<dbReference type="InterPro" id="IPR056924">
    <property type="entry name" value="SH3_Tf2-1"/>
</dbReference>
<sequence length="1181" mass="133214">MSTESPAATNPFSELVNALKAAFQQPSTPPSVSGSPMAMPAKFAGEAVECSGFLLQVNLFIKMQPQLFTSDDAKVAFLISLLTGKALLWAKAIWNADNPIIHSYEQFTLHFTEVFSTTTGELTTSDQLFRLQQGTSSVNHYTLHFRTLAAASGWNEKALLGAYRQGLNHDLRAAMALYDDGIELEAFLQRTTKVAQNLATCQPPITAPQPASVAACHPVPEPMQIDSSRLSRAERNRRIVNGLCLYCGQPGHHLRQCSIRPPRPVVSTLSTEVEISSLTLLPVTLHTSNISLCFCAVKTIQGKPLGRGKIRHSSPIITLQVGLFHYEDIRFLVLEDSTASIILGRPWLQQHHPELSWDPDCCNQHCLIKVPRPSADPLILSLTRIEIPDQAFVPEDVFSKQAATQLPPHRPWDCAIDLLPGAQLPKGRVYPLSIPERQAMEEYISEALAQGFIQPSTSPAASSFFVGKKDGGVTALHSLPSTQLPTALEELRGAQVFTKLDLRSAYNLVCIRAGDEWKTAFVTPTGHYEYRVMPYGLSISPSIFQTFMNEVFREFLHRFVIVYIDILIYSRNMAEHRHHVQQVLHKLREHVYISSWRNVTSFRPRACKWIRGRSVIQEWPQPLTVKELQRFLGFANFYRRFIKDYSTITAPLTSLLRGKPKTISWNPSAHEAFLHLKIFSTAPLLHHPDPELPFTVEVDASTTGAGAVLSQAVGEPPLLHPCAFFSRKLSPEGKIFIPLALRQNLLDTAHRSPGSGHPGSQRTLSLLQSRYWWPSMRRDTIRFVQSCSVCAMSISPRQLPTGKLVPLPIPQRPWSHIRVDFVTDLPAAEGNTCILVMVDRFSKMCKFFPLKGLPTAMETAETLFQHLFRHFGLPEEIVSDRGPQFISHVWKAFFKLLGVTVNLSSGYHPQTNGQTERKIQELGRYLRACWSRFLPWAEYAQNSLRQDTTGLTPFRCVLGYQPPLFPWTEEPSNVPAVDHWFPESERVWDSAHHHLQRAVRQHKRFADVRRRPAPEFQPGDQVWLSTRDLRLRQPCRKLSPRYIGPFKILRCINDVTFQLQLPPRYRIHPTFHVSLLKPCYPSATEQPGAEVEPPPPEILEPPSIYTVHEILGSRPRGGRLEYLIDWEGYGPEERSWVSQDDILDPTLLSDFHRDHPGQPAPRGRGRPRRRVRASGATPGGG</sequence>
<keyword evidence="11" id="KW-0808">Transferase</keyword>
<dbReference type="FunFam" id="3.30.70.270:FF:000020">
    <property type="entry name" value="Transposon Tf2-6 polyprotein-like Protein"/>
    <property type="match status" value="1"/>
</dbReference>
<keyword evidence="16" id="KW-0862">Zinc</keyword>
<dbReference type="Gene3D" id="3.10.10.10">
    <property type="entry name" value="HIV Type 1 Reverse Transcriptase, subunit A, domain 1"/>
    <property type="match status" value="1"/>
</dbReference>
<evidence type="ECO:0000256" key="6">
    <source>
        <dbReference type="ARBA" id="ARBA00022750"/>
    </source>
</evidence>
<keyword evidence="6" id="KW-0064">Aspartyl protease</keyword>
<dbReference type="Gene3D" id="3.30.70.270">
    <property type="match status" value="2"/>
</dbReference>
<evidence type="ECO:0000256" key="14">
    <source>
        <dbReference type="ARBA" id="ARBA00023268"/>
    </source>
</evidence>
<keyword evidence="7" id="KW-0378">Hydrolase</keyword>
<keyword evidence="16" id="KW-0863">Zinc-finger</keyword>
<organism evidence="21 22">
    <name type="scientific">Cirrhinus mrigala</name>
    <name type="common">Mrigala</name>
    <dbReference type="NCBI Taxonomy" id="683832"/>
    <lineage>
        <taxon>Eukaryota</taxon>
        <taxon>Metazoa</taxon>
        <taxon>Chordata</taxon>
        <taxon>Craniata</taxon>
        <taxon>Vertebrata</taxon>
        <taxon>Euteleostomi</taxon>
        <taxon>Actinopterygii</taxon>
        <taxon>Neopterygii</taxon>
        <taxon>Teleostei</taxon>
        <taxon>Ostariophysi</taxon>
        <taxon>Cypriniformes</taxon>
        <taxon>Cyprinidae</taxon>
        <taxon>Labeoninae</taxon>
        <taxon>Labeonini</taxon>
        <taxon>Cirrhinus</taxon>
    </lineage>
</organism>
<dbReference type="Proteomes" id="UP001529510">
    <property type="component" value="Unassembled WGS sequence"/>
</dbReference>
<dbReference type="Gene3D" id="3.30.420.10">
    <property type="entry name" value="Ribonuclease H-like superfamily/Ribonuclease H"/>
    <property type="match status" value="1"/>
</dbReference>
<dbReference type="InterPro" id="IPR043502">
    <property type="entry name" value="DNA/RNA_pol_sf"/>
</dbReference>
<dbReference type="CDD" id="cd01647">
    <property type="entry name" value="RT_LTR"/>
    <property type="match status" value="1"/>
</dbReference>
<dbReference type="Pfam" id="PF16297">
    <property type="entry name" value="DUF4939"/>
    <property type="match status" value="1"/>
</dbReference>
<feature type="domain" description="Chromo" evidence="18">
    <location>
        <begin position="1105"/>
        <end position="1163"/>
    </location>
</feature>
<evidence type="ECO:0000256" key="1">
    <source>
        <dbReference type="ARBA" id="ARBA00004123"/>
    </source>
</evidence>
<evidence type="ECO:0000256" key="16">
    <source>
        <dbReference type="PROSITE-ProRule" id="PRU00047"/>
    </source>
</evidence>
<evidence type="ECO:0000256" key="10">
    <source>
        <dbReference type="ARBA" id="ARBA00022918"/>
    </source>
</evidence>
<dbReference type="Pfam" id="PF00665">
    <property type="entry name" value="rve"/>
    <property type="match status" value="1"/>
</dbReference>
<evidence type="ECO:0000256" key="12">
    <source>
        <dbReference type="ARBA" id="ARBA00023125"/>
    </source>
</evidence>
<dbReference type="Pfam" id="PF17921">
    <property type="entry name" value="Integrase_H2C2"/>
    <property type="match status" value="1"/>
</dbReference>
<dbReference type="GO" id="GO:0003677">
    <property type="term" value="F:DNA binding"/>
    <property type="evidence" value="ECO:0007669"/>
    <property type="project" value="UniProtKB-KW"/>
</dbReference>
<keyword evidence="5" id="KW-0479">Metal-binding</keyword>
<evidence type="ECO:0000256" key="11">
    <source>
        <dbReference type="ARBA" id="ARBA00022932"/>
    </source>
</evidence>
<dbReference type="InterPro" id="IPR016197">
    <property type="entry name" value="Chromo-like_dom_sf"/>
</dbReference>
<evidence type="ECO:0000259" key="20">
    <source>
        <dbReference type="PROSITE" id="PS50994"/>
    </source>
</evidence>
<feature type="domain" description="CCHC-type" evidence="19">
    <location>
        <begin position="244"/>
        <end position="257"/>
    </location>
</feature>
<dbReference type="PROSITE" id="PS50158">
    <property type="entry name" value="ZF_CCHC"/>
    <property type="match status" value="1"/>
</dbReference>
<dbReference type="SUPFAM" id="SSF54160">
    <property type="entry name" value="Chromo domain-like"/>
    <property type="match status" value="1"/>
</dbReference>
<dbReference type="InterPro" id="IPR032549">
    <property type="entry name" value="DUF4939"/>
</dbReference>
<comment type="subcellular location">
    <subcellularLocation>
        <location evidence="1">Nucleus</location>
    </subcellularLocation>
</comment>
<dbReference type="SMART" id="SM00298">
    <property type="entry name" value="CHROMO"/>
    <property type="match status" value="1"/>
</dbReference>
<comment type="caution">
    <text evidence="21">The sequence shown here is derived from an EMBL/GenBank/DDBJ whole genome shotgun (WGS) entry which is preliminary data.</text>
</comment>
<dbReference type="Pfam" id="PF24626">
    <property type="entry name" value="SH3_Tf2-1"/>
    <property type="match status" value="1"/>
</dbReference>
<keyword evidence="11" id="KW-0548">Nucleotidyltransferase</keyword>
<evidence type="ECO:0000313" key="21">
    <source>
        <dbReference type="EMBL" id="KAL0151708.1"/>
    </source>
</evidence>
<keyword evidence="22" id="KW-1185">Reference proteome</keyword>
<dbReference type="GO" id="GO:0006310">
    <property type="term" value="P:DNA recombination"/>
    <property type="evidence" value="ECO:0007669"/>
    <property type="project" value="UniProtKB-KW"/>
</dbReference>
<keyword evidence="13" id="KW-0233">DNA recombination</keyword>
<gene>
    <name evidence="21" type="ORF">M9458_053007</name>
</gene>
<dbReference type="GO" id="GO:0003887">
    <property type="term" value="F:DNA-directed DNA polymerase activity"/>
    <property type="evidence" value="ECO:0007669"/>
    <property type="project" value="UniProtKB-KW"/>
</dbReference>